<evidence type="ECO:0000313" key="8">
    <source>
        <dbReference type="Proteomes" id="UP000230821"/>
    </source>
</evidence>
<feature type="transmembrane region" description="Helical" evidence="6">
    <location>
        <begin position="299"/>
        <end position="316"/>
    </location>
</feature>
<sequence length="428" mass="46780">MSSWEMRLKSESFQRVLWPFVALIAILLFNLFFTPGFFHIEIKSNFELTARSLAKLEPLMPEETFQKLSKLKDQDYTDEKNFLEVVADTIGVEELARHQTAILEHVRRERRLFGSLVDIVNRGAPIMLLTIGMTLIYATGGIDLSVGSVLAISGAMAAFLIRPGYASGVLEYPDPPTSIAFVILIPLLVSVLAGLWNGFLVAYVGVQPIIATLILMVAGRGIAQLIIKGQIVVFIHESFEFMGGGFLFGLPFPVILMLLVLAIIYVLTRKTALGMFIEAIGANPTASRFMGLRARQIKLLLYVLSSLLAGIAGLIICSDIRGADANNAGLFFELDAIASVIIGGTIWGGRFSLAGSMLGALIIQSLTTTILTRGIPPEVTLVYKAIVIILVALIQSESFRRLFTQYLTNLKVFSPKAPSRPREVNGES</sequence>
<keyword evidence="4 6" id="KW-1133">Transmembrane helix</keyword>
<keyword evidence="5 6" id="KW-0472">Membrane</keyword>
<evidence type="ECO:0000256" key="3">
    <source>
        <dbReference type="ARBA" id="ARBA00022692"/>
    </source>
</evidence>
<dbReference type="AlphaFoldDB" id="A0A2G6K6D0"/>
<dbReference type="PANTHER" id="PTHR32196:SF19">
    <property type="entry name" value="GALACTOFURANOSE TRANSPORTER PERMEASE PROTEIN YTFT"/>
    <property type="match status" value="1"/>
</dbReference>
<name>A0A2G6K6D0_9BACT</name>
<dbReference type="GO" id="GO:0005886">
    <property type="term" value="C:plasma membrane"/>
    <property type="evidence" value="ECO:0007669"/>
    <property type="project" value="UniProtKB-SubCell"/>
</dbReference>
<proteinExistence type="predicted"/>
<dbReference type="CDD" id="cd06579">
    <property type="entry name" value="TM_PBP1_transp_AraH_like"/>
    <property type="match status" value="1"/>
</dbReference>
<keyword evidence="2" id="KW-1003">Cell membrane</keyword>
<keyword evidence="3 6" id="KW-0812">Transmembrane</keyword>
<evidence type="ECO:0000313" key="7">
    <source>
        <dbReference type="EMBL" id="PIE31248.1"/>
    </source>
</evidence>
<feature type="transmembrane region" description="Helical" evidence="6">
    <location>
        <begin position="241"/>
        <end position="267"/>
    </location>
</feature>
<dbReference type="GO" id="GO:0022857">
    <property type="term" value="F:transmembrane transporter activity"/>
    <property type="evidence" value="ECO:0007669"/>
    <property type="project" value="InterPro"/>
</dbReference>
<feature type="transmembrane region" description="Helical" evidence="6">
    <location>
        <begin position="16"/>
        <end position="38"/>
    </location>
</feature>
<feature type="transmembrane region" description="Helical" evidence="6">
    <location>
        <begin position="181"/>
        <end position="206"/>
    </location>
</feature>
<evidence type="ECO:0000256" key="5">
    <source>
        <dbReference type="ARBA" id="ARBA00023136"/>
    </source>
</evidence>
<accession>A0A2G6K6D0</accession>
<evidence type="ECO:0000256" key="2">
    <source>
        <dbReference type="ARBA" id="ARBA00022475"/>
    </source>
</evidence>
<evidence type="ECO:0008006" key="9">
    <source>
        <dbReference type="Google" id="ProtNLM"/>
    </source>
</evidence>
<feature type="transmembrane region" description="Helical" evidence="6">
    <location>
        <begin position="328"/>
        <end position="347"/>
    </location>
</feature>
<dbReference type="InterPro" id="IPR001851">
    <property type="entry name" value="ABC_transp_permease"/>
</dbReference>
<gene>
    <name evidence="7" type="ORF">CSA56_18915</name>
</gene>
<feature type="transmembrane region" description="Helical" evidence="6">
    <location>
        <begin position="213"/>
        <end position="235"/>
    </location>
</feature>
<dbReference type="Pfam" id="PF02653">
    <property type="entry name" value="BPD_transp_2"/>
    <property type="match status" value="1"/>
</dbReference>
<evidence type="ECO:0000256" key="6">
    <source>
        <dbReference type="SAM" id="Phobius"/>
    </source>
</evidence>
<reference evidence="7 8" key="1">
    <citation type="submission" date="2017-10" db="EMBL/GenBank/DDBJ databases">
        <title>Novel microbial diversity and functional potential in the marine mammal oral microbiome.</title>
        <authorList>
            <person name="Dudek N.K."/>
            <person name="Sun C.L."/>
            <person name="Burstein D."/>
            <person name="Kantor R.S."/>
            <person name="Aliaga Goltsman D.S."/>
            <person name="Bik E.M."/>
            <person name="Thomas B.C."/>
            <person name="Banfield J.F."/>
            <person name="Relman D.A."/>
        </authorList>
    </citation>
    <scope>NUCLEOTIDE SEQUENCE [LARGE SCALE GENOMIC DNA]</scope>
    <source>
        <strain evidence="7">DOLJORAL78_47_16</strain>
    </source>
</reference>
<feature type="transmembrane region" description="Helical" evidence="6">
    <location>
        <begin position="381"/>
        <end position="399"/>
    </location>
</feature>
<evidence type="ECO:0000256" key="1">
    <source>
        <dbReference type="ARBA" id="ARBA00004651"/>
    </source>
</evidence>
<dbReference type="EMBL" id="PDSK01000160">
    <property type="protein sequence ID" value="PIE31248.1"/>
    <property type="molecule type" value="Genomic_DNA"/>
</dbReference>
<organism evidence="7 8">
    <name type="scientific">candidate division KSB3 bacterium</name>
    <dbReference type="NCBI Taxonomy" id="2044937"/>
    <lineage>
        <taxon>Bacteria</taxon>
        <taxon>candidate division KSB3</taxon>
    </lineage>
</organism>
<protein>
    <recommendedName>
        <fullName evidence="9">Sugar ABC transporter permease</fullName>
    </recommendedName>
</protein>
<feature type="transmembrane region" description="Helical" evidence="6">
    <location>
        <begin position="135"/>
        <end position="161"/>
    </location>
</feature>
<dbReference type="PANTHER" id="PTHR32196">
    <property type="entry name" value="ABC TRANSPORTER PERMEASE PROTEIN YPHD-RELATED-RELATED"/>
    <property type="match status" value="1"/>
</dbReference>
<comment type="caution">
    <text evidence="7">The sequence shown here is derived from an EMBL/GenBank/DDBJ whole genome shotgun (WGS) entry which is preliminary data.</text>
</comment>
<evidence type="ECO:0000256" key="4">
    <source>
        <dbReference type="ARBA" id="ARBA00022989"/>
    </source>
</evidence>
<dbReference type="Proteomes" id="UP000230821">
    <property type="component" value="Unassembled WGS sequence"/>
</dbReference>
<comment type="subcellular location">
    <subcellularLocation>
        <location evidence="1">Cell membrane</location>
        <topology evidence="1">Multi-pass membrane protein</topology>
    </subcellularLocation>
</comment>